<reference evidence="6 7" key="1">
    <citation type="journal article" date="2016" name="Front. Microbiol.">
        <title>Genomic Resource of Rice Seed Associated Bacteria.</title>
        <authorList>
            <person name="Midha S."/>
            <person name="Bansal K."/>
            <person name="Sharma S."/>
            <person name="Kumar N."/>
            <person name="Patil P.P."/>
            <person name="Chaudhry V."/>
            <person name="Patil P.B."/>
        </authorList>
    </citation>
    <scope>NUCLEOTIDE SEQUENCE [LARGE SCALE GENOMIC DNA]</scope>
    <source>
        <strain evidence="6 7">NS226</strain>
    </source>
</reference>
<proteinExistence type="predicted"/>
<keyword evidence="2" id="KW-0813">Transport</keyword>
<dbReference type="PANTHER" id="PTHR30024:SF43">
    <property type="entry name" value="BLL4572 PROTEIN"/>
    <property type="match status" value="1"/>
</dbReference>
<keyword evidence="5" id="KW-0472">Membrane</keyword>
<gene>
    <name evidence="6" type="ORF">NS226_00210</name>
</gene>
<dbReference type="Pfam" id="PF13379">
    <property type="entry name" value="NMT1_2"/>
    <property type="match status" value="1"/>
</dbReference>
<dbReference type="AlphaFoldDB" id="A0A147DBF6"/>
<comment type="caution">
    <text evidence="6">The sequence shown here is derived from an EMBL/GenBank/DDBJ whole genome shotgun (WGS) entry which is preliminary data.</text>
</comment>
<dbReference type="EMBL" id="LDPZ01000001">
    <property type="protein sequence ID" value="KTQ98674.1"/>
    <property type="molecule type" value="Genomic_DNA"/>
</dbReference>
<dbReference type="OrthoDB" id="570524at2"/>
<evidence type="ECO:0000313" key="6">
    <source>
        <dbReference type="EMBL" id="KTQ98674.1"/>
    </source>
</evidence>
<dbReference type="STRING" id="401562.NS365_01890"/>
<dbReference type="Gene3D" id="3.40.190.10">
    <property type="entry name" value="Periplasmic binding protein-like II"/>
    <property type="match status" value="2"/>
</dbReference>
<evidence type="ECO:0000256" key="1">
    <source>
        <dbReference type="ARBA" id="ARBA00004308"/>
    </source>
</evidence>
<protein>
    <submittedName>
        <fullName evidence="6">ABC transporter substrate-binding protein</fullName>
    </submittedName>
</protein>
<dbReference type="SUPFAM" id="SSF53850">
    <property type="entry name" value="Periplasmic binding protein-like II"/>
    <property type="match status" value="1"/>
</dbReference>
<evidence type="ECO:0000256" key="3">
    <source>
        <dbReference type="ARBA" id="ARBA00022475"/>
    </source>
</evidence>
<keyword evidence="4" id="KW-0997">Cell inner membrane</keyword>
<name>A0A147DBF6_9HYPH</name>
<dbReference type="RefSeq" id="WP_058633281.1">
    <property type="nucleotide sequence ID" value="NZ_LDPZ01000001.1"/>
</dbReference>
<accession>A0A147DBF6</accession>
<evidence type="ECO:0000256" key="2">
    <source>
        <dbReference type="ARBA" id="ARBA00022448"/>
    </source>
</evidence>
<evidence type="ECO:0000256" key="5">
    <source>
        <dbReference type="ARBA" id="ARBA00023136"/>
    </source>
</evidence>
<organism evidence="6 7">
    <name type="scientific">Aureimonas ureilytica</name>
    <dbReference type="NCBI Taxonomy" id="401562"/>
    <lineage>
        <taxon>Bacteria</taxon>
        <taxon>Pseudomonadati</taxon>
        <taxon>Pseudomonadota</taxon>
        <taxon>Alphaproteobacteria</taxon>
        <taxon>Hyphomicrobiales</taxon>
        <taxon>Aurantimonadaceae</taxon>
        <taxon>Aureimonas</taxon>
    </lineage>
</organism>
<evidence type="ECO:0000313" key="7">
    <source>
        <dbReference type="Proteomes" id="UP000078272"/>
    </source>
</evidence>
<dbReference type="PANTHER" id="PTHR30024">
    <property type="entry name" value="ALIPHATIC SULFONATES-BINDING PROTEIN-RELATED"/>
    <property type="match status" value="1"/>
</dbReference>
<comment type="subcellular location">
    <subcellularLocation>
        <location evidence="1">Endomembrane system</location>
    </subcellularLocation>
</comment>
<keyword evidence="3" id="KW-1003">Cell membrane</keyword>
<dbReference type="CDD" id="cd13553">
    <property type="entry name" value="PBP2_NrtA_CpmA_like"/>
    <property type="match status" value="1"/>
</dbReference>
<dbReference type="InterPro" id="IPR044527">
    <property type="entry name" value="NrtA/CpmA_ABC-bd_dom"/>
</dbReference>
<sequence>MSSAPSPLPAVRLGFIPLVDAAVPIAAAALGLDRAEGLRLDLVRDVSWSNIRDRLAFRQFDAAHLLGPMAIASQLGLGSNPYPVIAPFSLGLGGNAVTLSLRLFETMREAAGEADRDEPAAHGRALARVVRRRAAAGLPPLTFGVTYPFSSHNYEFRFWMAEAGIDPDRDVAMTIVPPPLTVDALRSGAIDGFCVNAPWNVSAVEAGVGRIVAVKADISLASPEKVLGIRPDWWAANADLGAALLRALRRAALWCDQPENRAELASILARPEHLGGNPASLAAILAGDLAVSPEGTRRNLPNYLTFHGGEANRPRPSEALWVYSQMVRWGQVPLGDEFAQRAASAFRPDLYDAVFGDSRETSSAGDLTPGTIAGYVDGFTIRRRPDENSSQDSPE</sequence>
<dbReference type="PATRIC" id="fig|401562.3.peg.49"/>
<dbReference type="Proteomes" id="UP000078272">
    <property type="component" value="Unassembled WGS sequence"/>
</dbReference>
<evidence type="ECO:0000256" key="4">
    <source>
        <dbReference type="ARBA" id="ARBA00022519"/>
    </source>
</evidence>
<dbReference type="GO" id="GO:0012505">
    <property type="term" value="C:endomembrane system"/>
    <property type="evidence" value="ECO:0007669"/>
    <property type="project" value="UniProtKB-SubCell"/>
</dbReference>